<proteinExistence type="predicted"/>
<dbReference type="RefSeq" id="WP_345483923.1">
    <property type="nucleotide sequence ID" value="NZ_BAAAWU010000001.1"/>
</dbReference>
<name>A0ABV5QX00_9ACTN</name>
<protein>
    <submittedName>
        <fullName evidence="1">2OG-Fe dioxygenase family protein</fullName>
    </submittedName>
</protein>
<accession>A0ABV5QX00</accession>
<dbReference type="GO" id="GO:0051213">
    <property type="term" value="F:dioxygenase activity"/>
    <property type="evidence" value="ECO:0007669"/>
    <property type="project" value="UniProtKB-KW"/>
</dbReference>
<dbReference type="EMBL" id="JBHMCT010000020">
    <property type="protein sequence ID" value="MFB9558045.1"/>
    <property type="molecule type" value="Genomic_DNA"/>
</dbReference>
<organism evidence="1 2">
    <name type="scientific">Streptomyces roseoviridis</name>
    <dbReference type="NCBI Taxonomy" id="67361"/>
    <lineage>
        <taxon>Bacteria</taxon>
        <taxon>Bacillati</taxon>
        <taxon>Actinomycetota</taxon>
        <taxon>Actinomycetes</taxon>
        <taxon>Kitasatosporales</taxon>
        <taxon>Streptomycetaceae</taxon>
        <taxon>Streptomyces</taxon>
    </lineage>
</organism>
<dbReference type="Pfam" id="PF10014">
    <property type="entry name" value="2OG-Fe_Oxy_2"/>
    <property type="match status" value="1"/>
</dbReference>
<keyword evidence="1" id="KW-0223">Dioxygenase</keyword>
<dbReference type="Gene3D" id="2.60.120.620">
    <property type="entry name" value="q2cbj1_9rhob like domain"/>
    <property type="match status" value="1"/>
</dbReference>
<sequence length="255" mass="28049">MSDLDLDRDFDLDLDLDLGLEPFTRHLVDPGVCLLPAEVTARRLGADPGRWAAFDRHWDDLVPDPYLRSPGSLRLRRYGHVGLSRSGEIRPRPHGPFLHPGDGHPLYVGRERHFEPLTDAFATDPLLGDILALLAEAAAVLADPPEWSVKIHPYRETATTGRLGEPPPEGVYRDGVTLVAFLLVDHGNADGGESTVYHPDGVPLFRTVLDRPGTLLLGDDRRTLHGMSAVRPRAPGRRAHRDVLVITLAEPEPGP</sequence>
<comment type="caution">
    <text evidence="1">The sequence shown here is derived from an EMBL/GenBank/DDBJ whole genome shotgun (WGS) entry which is preliminary data.</text>
</comment>
<gene>
    <name evidence="1" type="ORF">ACFFTP_28150</name>
</gene>
<keyword evidence="2" id="KW-1185">Reference proteome</keyword>
<keyword evidence="1" id="KW-0560">Oxidoreductase</keyword>
<evidence type="ECO:0000313" key="2">
    <source>
        <dbReference type="Proteomes" id="UP001589716"/>
    </source>
</evidence>
<evidence type="ECO:0000313" key="1">
    <source>
        <dbReference type="EMBL" id="MFB9558045.1"/>
    </source>
</evidence>
<dbReference type="Proteomes" id="UP001589716">
    <property type="component" value="Unassembled WGS sequence"/>
</dbReference>
<reference evidence="1 2" key="1">
    <citation type="submission" date="2024-09" db="EMBL/GenBank/DDBJ databases">
        <authorList>
            <person name="Sun Q."/>
            <person name="Mori K."/>
        </authorList>
    </citation>
    <scope>NUCLEOTIDE SEQUENCE [LARGE SCALE GENOMIC DNA]</scope>
    <source>
        <strain evidence="1 2">JCM 4414</strain>
    </source>
</reference>
<dbReference type="InterPro" id="IPR018724">
    <property type="entry name" value="2OG-Fe_dioxygenase"/>
</dbReference>